<dbReference type="OrthoDB" id="206452at2759"/>
<keyword evidence="2" id="KW-1185">Reference proteome</keyword>
<dbReference type="EMBL" id="JAACJM010000243">
    <property type="protein sequence ID" value="KAF5335426.1"/>
    <property type="molecule type" value="Genomic_DNA"/>
</dbReference>
<comment type="caution">
    <text evidence="1">The sequence shown here is derived from an EMBL/GenBank/DDBJ whole genome shotgun (WGS) entry which is preliminary data.</text>
</comment>
<protein>
    <submittedName>
        <fullName evidence="1">Uncharacterized protein</fullName>
    </submittedName>
</protein>
<dbReference type="AlphaFoldDB" id="A0A8H5FG07"/>
<reference evidence="1 2" key="1">
    <citation type="journal article" date="2020" name="ISME J.">
        <title>Uncovering the hidden diversity of litter-decomposition mechanisms in mushroom-forming fungi.</title>
        <authorList>
            <person name="Floudas D."/>
            <person name="Bentzer J."/>
            <person name="Ahren D."/>
            <person name="Johansson T."/>
            <person name="Persson P."/>
            <person name="Tunlid A."/>
        </authorList>
    </citation>
    <scope>NUCLEOTIDE SEQUENCE [LARGE SCALE GENOMIC DNA]</scope>
    <source>
        <strain evidence="1 2">CBS 291.85</strain>
    </source>
</reference>
<accession>A0A8H5FG07</accession>
<organism evidence="1 2">
    <name type="scientific">Tetrapyrgos nigripes</name>
    <dbReference type="NCBI Taxonomy" id="182062"/>
    <lineage>
        <taxon>Eukaryota</taxon>
        <taxon>Fungi</taxon>
        <taxon>Dikarya</taxon>
        <taxon>Basidiomycota</taxon>
        <taxon>Agaricomycotina</taxon>
        <taxon>Agaricomycetes</taxon>
        <taxon>Agaricomycetidae</taxon>
        <taxon>Agaricales</taxon>
        <taxon>Marasmiineae</taxon>
        <taxon>Marasmiaceae</taxon>
        <taxon>Tetrapyrgos</taxon>
    </lineage>
</organism>
<sequence length="68" mass="7779">MDHPDLKQELLDTGDVELTEILNFVKDSDKDAFIWRVGADRQGRNELGKALERIEGRATRDSNCLMMT</sequence>
<dbReference type="InterPro" id="IPR037238">
    <property type="entry name" value="YbiA-like_sf"/>
</dbReference>
<dbReference type="SUPFAM" id="SSF143990">
    <property type="entry name" value="YbiA-like"/>
    <property type="match status" value="1"/>
</dbReference>
<evidence type="ECO:0000313" key="2">
    <source>
        <dbReference type="Proteomes" id="UP000559256"/>
    </source>
</evidence>
<proteinExistence type="predicted"/>
<dbReference type="Proteomes" id="UP000559256">
    <property type="component" value="Unassembled WGS sequence"/>
</dbReference>
<name>A0A8H5FG07_9AGAR</name>
<gene>
    <name evidence="1" type="ORF">D9758_016905</name>
</gene>
<dbReference type="Gene3D" id="1.10.357.40">
    <property type="entry name" value="YbiA-like"/>
    <property type="match status" value="1"/>
</dbReference>
<evidence type="ECO:0000313" key="1">
    <source>
        <dbReference type="EMBL" id="KAF5335426.1"/>
    </source>
</evidence>